<reference evidence="2 3" key="1">
    <citation type="submission" date="2018-12" db="EMBL/GenBank/DDBJ databases">
        <authorList>
            <consortium name="Pathogen Informatics"/>
        </authorList>
    </citation>
    <scope>NUCLEOTIDE SEQUENCE [LARGE SCALE GENOMIC DNA]</scope>
    <source>
        <strain evidence="2 3">NCTC9695</strain>
    </source>
</reference>
<feature type="region of interest" description="Disordered" evidence="1">
    <location>
        <begin position="1"/>
        <end position="60"/>
    </location>
</feature>
<feature type="compositionally biased region" description="Polar residues" evidence="1">
    <location>
        <begin position="1"/>
        <end position="10"/>
    </location>
</feature>
<organism evidence="2 3">
    <name type="scientific">Chromobacterium violaceum</name>
    <dbReference type="NCBI Taxonomy" id="536"/>
    <lineage>
        <taxon>Bacteria</taxon>
        <taxon>Pseudomonadati</taxon>
        <taxon>Pseudomonadota</taxon>
        <taxon>Betaproteobacteria</taxon>
        <taxon>Neisseriales</taxon>
        <taxon>Chromobacteriaceae</taxon>
        <taxon>Chromobacterium</taxon>
    </lineage>
</organism>
<proteinExistence type="predicted"/>
<dbReference type="Proteomes" id="UP000275777">
    <property type="component" value="Chromosome"/>
</dbReference>
<dbReference type="AlphaFoldDB" id="A0A3S4I7Q3"/>
<sequence length="60" mass="6855">MKQNTPTTKRPPTLAALLFPQTAPESMRALPSTLHPERHNKGQSFSPAHWPRMRSSQEYI</sequence>
<protein>
    <submittedName>
        <fullName evidence="2">Uncharacterized protein</fullName>
    </submittedName>
</protein>
<name>A0A3S4I7Q3_CHRVL</name>
<evidence type="ECO:0000256" key="1">
    <source>
        <dbReference type="SAM" id="MobiDB-lite"/>
    </source>
</evidence>
<evidence type="ECO:0000313" key="2">
    <source>
        <dbReference type="EMBL" id="VEB42916.1"/>
    </source>
</evidence>
<dbReference type="EMBL" id="LR134182">
    <property type="protein sequence ID" value="VEB42916.1"/>
    <property type="molecule type" value="Genomic_DNA"/>
</dbReference>
<evidence type="ECO:0000313" key="3">
    <source>
        <dbReference type="Proteomes" id="UP000275777"/>
    </source>
</evidence>
<accession>A0A3S4I7Q3</accession>
<gene>
    <name evidence="2" type="ORF">NCTC9695_03370</name>
</gene>